<organism evidence="1 2">
    <name type="scientific">Colwellia ponticola</name>
    <dbReference type="NCBI Taxonomy" id="2304625"/>
    <lineage>
        <taxon>Bacteria</taxon>
        <taxon>Pseudomonadati</taxon>
        <taxon>Pseudomonadota</taxon>
        <taxon>Gammaproteobacteria</taxon>
        <taxon>Alteromonadales</taxon>
        <taxon>Colwelliaceae</taxon>
        <taxon>Colwellia</taxon>
    </lineage>
</organism>
<sequence length="75" mass="8847">MNKNGNKISPKALLHSKWSKVAVTNKEKHFIITVVTFDEQQKVIECVIQAVMTKNEYTIDWRELKDSDKWKIGWQ</sequence>
<comment type="caution">
    <text evidence="1">The sequence shown here is derived from an EMBL/GenBank/DDBJ whole genome shotgun (WGS) entry which is preliminary data.</text>
</comment>
<accession>A0A8H2PK27</accession>
<dbReference type="OrthoDB" id="5592973at2"/>
<name>A0A8H2PK27_9GAMM</name>
<dbReference type="Pfam" id="PF09493">
    <property type="entry name" value="DUF2389"/>
    <property type="match status" value="1"/>
</dbReference>
<reference evidence="1 2" key="1">
    <citation type="submission" date="2019-05" db="EMBL/GenBank/DDBJ databases">
        <title>Colwellia ponticola sp. nov., isolated from seawater.</title>
        <authorList>
            <person name="Yoon J.-H."/>
        </authorList>
    </citation>
    <scope>NUCLEOTIDE SEQUENCE [LARGE SCALE GENOMIC DNA]</scope>
    <source>
        <strain evidence="1 2">OISW-25</strain>
    </source>
</reference>
<keyword evidence="2" id="KW-1185">Reference proteome</keyword>
<protein>
    <submittedName>
        <fullName evidence="1">TIGR02450 family Trp-rich protein</fullName>
    </submittedName>
</protein>
<dbReference type="Proteomes" id="UP000307702">
    <property type="component" value="Unassembled WGS sequence"/>
</dbReference>
<evidence type="ECO:0000313" key="1">
    <source>
        <dbReference type="EMBL" id="TMM43954.1"/>
    </source>
</evidence>
<dbReference type="InterPro" id="IPR012663">
    <property type="entry name" value="CHP02450_Tryp"/>
</dbReference>
<dbReference type="RefSeq" id="WP_138623792.1">
    <property type="nucleotide sequence ID" value="NZ_SZVP01000012.1"/>
</dbReference>
<gene>
    <name evidence="1" type="ORF">FCS21_12230</name>
</gene>
<dbReference type="EMBL" id="SZVP01000012">
    <property type="protein sequence ID" value="TMM43954.1"/>
    <property type="molecule type" value="Genomic_DNA"/>
</dbReference>
<evidence type="ECO:0000313" key="2">
    <source>
        <dbReference type="Proteomes" id="UP000307702"/>
    </source>
</evidence>
<dbReference type="NCBIfam" id="TIGR02450">
    <property type="entry name" value="TIGR02450 family Trp-rich protein"/>
    <property type="match status" value="1"/>
</dbReference>
<dbReference type="AlphaFoldDB" id="A0A8H2PK27"/>
<proteinExistence type="predicted"/>